<sequence length="76" mass="9035">MHCIHVKTRGSWANLKDSRWMAQLSPSKQKNLFQIMRNDWLVTALSDLEPFRALWKTFYLGSVPYILSLRYFEEVA</sequence>
<evidence type="ECO:0000313" key="2">
    <source>
        <dbReference type="Proteomes" id="UP000799440"/>
    </source>
</evidence>
<gene>
    <name evidence="1" type="ORF">M011DRAFT_488301</name>
</gene>
<dbReference type="Pfam" id="PF12520">
    <property type="entry name" value="DUF3723"/>
    <property type="match status" value="1"/>
</dbReference>
<name>A0A6A6V5R1_9PLEO</name>
<reference evidence="1" key="1">
    <citation type="journal article" date="2020" name="Stud. Mycol.">
        <title>101 Dothideomycetes genomes: a test case for predicting lifestyles and emergence of pathogens.</title>
        <authorList>
            <person name="Haridas S."/>
            <person name="Albert R."/>
            <person name="Binder M."/>
            <person name="Bloem J."/>
            <person name="Labutti K."/>
            <person name="Salamov A."/>
            <person name="Andreopoulos B."/>
            <person name="Baker S."/>
            <person name="Barry K."/>
            <person name="Bills G."/>
            <person name="Bluhm B."/>
            <person name="Cannon C."/>
            <person name="Castanera R."/>
            <person name="Culley D."/>
            <person name="Daum C."/>
            <person name="Ezra D."/>
            <person name="Gonzalez J."/>
            <person name="Henrissat B."/>
            <person name="Kuo A."/>
            <person name="Liang C."/>
            <person name="Lipzen A."/>
            <person name="Lutzoni F."/>
            <person name="Magnuson J."/>
            <person name="Mondo S."/>
            <person name="Nolan M."/>
            <person name="Ohm R."/>
            <person name="Pangilinan J."/>
            <person name="Park H.-J."/>
            <person name="Ramirez L."/>
            <person name="Alfaro M."/>
            <person name="Sun H."/>
            <person name="Tritt A."/>
            <person name="Yoshinaga Y."/>
            <person name="Zwiers L.-H."/>
            <person name="Turgeon B."/>
            <person name="Goodwin S."/>
            <person name="Spatafora J."/>
            <person name="Crous P."/>
            <person name="Grigoriev I."/>
        </authorList>
    </citation>
    <scope>NUCLEOTIDE SEQUENCE</scope>
    <source>
        <strain evidence="1">CBS 119925</strain>
    </source>
</reference>
<keyword evidence="2" id="KW-1185">Reference proteome</keyword>
<proteinExistence type="predicted"/>
<protein>
    <submittedName>
        <fullName evidence="1">Uncharacterized protein</fullName>
    </submittedName>
</protein>
<dbReference type="OrthoDB" id="4227485at2759"/>
<dbReference type="Proteomes" id="UP000799440">
    <property type="component" value="Unassembled WGS sequence"/>
</dbReference>
<accession>A0A6A6V5R1</accession>
<evidence type="ECO:0000313" key="1">
    <source>
        <dbReference type="EMBL" id="KAF2745059.1"/>
    </source>
</evidence>
<dbReference type="InterPro" id="IPR022198">
    <property type="entry name" value="DUF3723"/>
</dbReference>
<dbReference type="EMBL" id="MU006584">
    <property type="protein sequence ID" value="KAF2745059.1"/>
    <property type="molecule type" value="Genomic_DNA"/>
</dbReference>
<dbReference type="AlphaFoldDB" id="A0A6A6V5R1"/>
<organism evidence="1 2">
    <name type="scientific">Sporormia fimetaria CBS 119925</name>
    <dbReference type="NCBI Taxonomy" id="1340428"/>
    <lineage>
        <taxon>Eukaryota</taxon>
        <taxon>Fungi</taxon>
        <taxon>Dikarya</taxon>
        <taxon>Ascomycota</taxon>
        <taxon>Pezizomycotina</taxon>
        <taxon>Dothideomycetes</taxon>
        <taxon>Pleosporomycetidae</taxon>
        <taxon>Pleosporales</taxon>
        <taxon>Sporormiaceae</taxon>
        <taxon>Sporormia</taxon>
    </lineage>
</organism>